<dbReference type="GO" id="GO:0043771">
    <property type="term" value="F:cytidine kinase activity"/>
    <property type="evidence" value="ECO:0007669"/>
    <property type="project" value="RHEA"/>
</dbReference>
<keyword evidence="10 16" id="KW-0418">Kinase</keyword>
<dbReference type="Proteomes" id="UP000028700">
    <property type="component" value="Unassembled WGS sequence"/>
</dbReference>
<comment type="pathway">
    <text evidence="3 16 17">Pyrimidine metabolism; CTP biosynthesis via salvage pathway; CTP from cytidine: step 1/3.</text>
</comment>
<sequence>MGNEEPKRPVVIGVTGGSGSGKTTVSRAVFNQLAGHSLMILQQDSYYNNQDEMTMEERRAVNYDHPLAFDTDLLAEHLEKLRRYEAIEKPVYDYEQFTRSSETIHQEPRDVIILEGILILDDKRLRDLMDIKVFVDTDDDIRIIRRIERDVKERGRTLDSVIQQYLATVKPMYHQFVEPTKRYADIIVPEGGANQVAIDLLTTKIRSILIANGNDQIFNNQDTTI</sequence>
<keyword evidence="9 16" id="KW-0547">Nucleotide-binding</keyword>
<dbReference type="InterPro" id="IPR006083">
    <property type="entry name" value="PRK/URK"/>
</dbReference>
<dbReference type="GO" id="GO:0005524">
    <property type="term" value="F:ATP binding"/>
    <property type="evidence" value="ECO:0007669"/>
    <property type="project" value="UniProtKB-UniRule"/>
</dbReference>
<organism evidence="19 20">
    <name type="scientific">Secundilactobacillus oryzae JCM 18671</name>
    <dbReference type="NCBI Taxonomy" id="1291743"/>
    <lineage>
        <taxon>Bacteria</taxon>
        <taxon>Bacillati</taxon>
        <taxon>Bacillota</taxon>
        <taxon>Bacilli</taxon>
        <taxon>Lactobacillales</taxon>
        <taxon>Lactobacillaceae</taxon>
        <taxon>Secundilactobacillus</taxon>
    </lineage>
</organism>
<comment type="similarity">
    <text evidence="4 16 17">Belongs to the uridine kinase family.</text>
</comment>
<keyword evidence="7 16" id="KW-0963">Cytoplasm</keyword>
<feature type="binding site" evidence="16">
    <location>
        <begin position="16"/>
        <end position="23"/>
    </location>
    <ligand>
        <name>ATP</name>
        <dbReference type="ChEBI" id="CHEBI:30616"/>
    </ligand>
</feature>
<dbReference type="CDD" id="cd02023">
    <property type="entry name" value="UMPK"/>
    <property type="match status" value="1"/>
</dbReference>
<proteinExistence type="inferred from homology"/>
<dbReference type="InterPro" id="IPR027417">
    <property type="entry name" value="P-loop_NTPase"/>
</dbReference>
<protein>
    <recommendedName>
        <fullName evidence="6 16">Uridine kinase</fullName>
        <ecNumber evidence="5 16">2.7.1.48</ecNumber>
    </recommendedName>
    <alternativeName>
        <fullName evidence="12 16">Cytidine monophosphokinase</fullName>
    </alternativeName>
    <alternativeName>
        <fullName evidence="13 16">Uridine monophosphokinase</fullName>
    </alternativeName>
</protein>
<gene>
    <name evidence="16" type="primary">udk</name>
    <name evidence="19" type="ORF">LOSG293_010650</name>
</gene>
<evidence type="ECO:0000256" key="16">
    <source>
        <dbReference type="HAMAP-Rule" id="MF_00551"/>
    </source>
</evidence>
<keyword evidence="20" id="KW-1185">Reference proteome</keyword>
<evidence type="ECO:0000256" key="5">
    <source>
        <dbReference type="ARBA" id="ARBA00012137"/>
    </source>
</evidence>
<dbReference type="GO" id="GO:0005737">
    <property type="term" value="C:cytoplasm"/>
    <property type="evidence" value="ECO:0007669"/>
    <property type="project" value="UniProtKB-SubCell"/>
</dbReference>
<name>A0A081BFZ8_9LACO</name>
<evidence type="ECO:0000256" key="15">
    <source>
        <dbReference type="ARBA" id="ARBA00048909"/>
    </source>
</evidence>
<evidence type="ECO:0000256" key="11">
    <source>
        <dbReference type="ARBA" id="ARBA00022840"/>
    </source>
</evidence>
<keyword evidence="11 16" id="KW-0067">ATP-binding</keyword>
<keyword evidence="8 16" id="KW-0808">Transferase</keyword>
<dbReference type="NCBIfam" id="NF004018">
    <property type="entry name" value="PRK05480.1"/>
    <property type="match status" value="1"/>
</dbReference>
<evidence type="ECO:0000256" key="12">
    <source>
        <dbReference type="ARBA" id="ARBA00030641"/>
    </source>
</evidence>
<dbReference type="Pfam" id="PF00485">
    <property type="entry name" value="PRK"/>
    <property type="match status" value="1"/>
</dbReference>
<evidence type="ECO:0000256" key="2">
    <source>
        <dbReference type="ARBA" id="ARBA00004690"/>
    </source>
</evidence>
<dbReference type="GO" id="GO:0044211">
    <property type="term" value="P:CTP salvage"/>
    <property type="evidence" value="ECO:0007669"/>
    <property type="project" value="UniProtKB-UniRule"/>
</dbReference>
<reference evidence="19" key="1">
    <citation type="journal article" date="2014" name="Genome Announc.">
        <title>Draft Genome Sequence of Lactobacillus oryzae Strain SG293T.</title>
        <authorList>
            <person name="Tanizawa Y."/>
            <person name="Fujisawa T."/>
            <person name="Mochizuki T."/>
            <person name="Kaminuma E."/>
            <person name="Nakamura Y."/>
            <person name="Tohno M."/>
        </authorList>
    </citation>
    <scope>NUCLEOTIDE SEQUENCE [LARGE SCALE GENOMIC DNA]</scope>
    <source>
        <strain evidence="19">SG293</strain>
    </source>
</reference>
<dbReference type="NCBIfam" id="TIGR00235">
    <property type="entry name" value="udk"/>
    <property type="match status" value="1"/>
</dbReference>
<comment type="pathway">
    <text evidence="2 16 17">Pyrimidine metabolism; UMP biosynthesis via salvage pathway; UMP from uridine: step 1/1.</text>
</comment>
<dbReference type="SUPFAM" id="SSF52540">
    <property type="entry name" value="P-loop containing nucleoside triphosphate hydrolases"/>
    <property type="match status" value="1"/>
</dbReference>
<dbReference type="PANTHER" id="PTHR10285">
    <property type="entry name" value="URIDINE KINASE"/>
    <property type="match status" value="1"/>
</dbReference>
<feature type="domain" description="Phosphoribulokinase/uridine kinase" evidence="18">
    <location>
        <begin position="11"/>
        <end position="196"/>
    </location>
</feature>
<evidence type="ECO:0000256" key="1">
    <source>
        <dbReference type="ARBA" id="ARBA00004496"/>
    </source>
</evidence>
<comment type="caution">
    <text evidence="19">The sequence shown here is derived from an EMBL/GenBank/DDBJ whole genome shotgun (WGS) entry which is preliminary data.</text>
</comment>
<dbReference type="STRING" id="1291743.LOSG293_010650"/>
<dbReference type="UniPathway" id="UPA00579">
    <property type="reaction ID" value="UER00640"/>
</dbReference>
<evidence type="ECO:0000256" key="13">
    <source>
        <dbReference type="ARBA" id="ARBA00031452"/>
    </source>
</evidence>
<dbReference type="EC" id="2.7.1.48" evidence="5 16"/>
<dbReference type="UniPathway" id="UPA00574">
    <property type="reaction ID" value="UER00637"/>
</dbReference>
<evidence type="ECO:0000256" key="14">
    <source>
        <dbReference type="ARBA" id="ARBA00047436"/>
    </source>
</evidence>
<evidence type="ECO:0000256" key="10">
    <source>
        <dbReference type="ARBA" id="ARBA00022777"/>
    </source>
</evidence>
<evidence type="ECO:0000256" key="9">
    <source>
        <dbReference type="ARBA" id="ARBA00022741"/>
    </source>
</evidence>
<evidence type="ECO:0000256" key="7">
    <source>
        <dbReference type="ARBA" id="ARBA00022490"/>
    </source>
</evidence>
<dbReference type="InterPro" id="IPR026008">
    <property type="entry name" value="Uridine_kinase"/>
</dbReference>
<evidence type="ECO:0000313" key="20">
    <source>
        <dbReference type="Proteomes" id="UP000028700"/>
    </source>
</evidence>
<comment type="subcellular location">
    <subcellularLocation>
        <location evidence="1 16 17">Cytoplasm</location>
    </subcellularLocation>
</comment>
<dbReference type="HAMAP" id="MF_00551">
    <property type="entry name" value="Uridine_kinase"/>
    <property type="match status" value="1"/>
</dbReference>
<evidence type="ECO:0000256" key="17">
    <source>
        <dbReference type="RuleBase" id="RU003825"/>
    </source>
</evidence>
<evidence type="ECO:0000256" key="3">
    <source>
        <dbReference type="ARBA" id="ARBA00004784"/>
    </source>
</evidence>
<comment type="catalytic activity">
    <reaction evidence="15 16 17">
        <text>uridine + ATP = UMP + ADP + H(+)</text>
        <dbReference type="Rhea" id="RHEA:16825"/>
        <dbReference type="ChEBI" id="CHEBI:15378"/>
        <dbReference type="ChEBI" id="CHEBI:16704"/>
        <dbReference type="ChEBI" id="CHEBI:30616"/>
        <dbReference type="ChEBI" id="CHEBI:57865"/>
        <dbReference type="ChEBI" id="CHEBI:456216"/>
        <dbReference type="EC" id="2.7.1.48"/>
    </reaction>
</comment>
<dbReference type="RefSeq" id="WP_034525650.1">
    <property type="nucleotide sequence ID" value="NZ_BBJM01000001.1"/>
</dbReference>
<evidence type="ECO:0000256" key="6">
    <source>
        <dbReference type="ARBA" id="ARBA00021478"/>
    </source>
</evidence>
<dbReference type="OrthoDB" id="9777642at2"/>
<dbReference type="eggNOG" id="COG0572">
    <property type="taxonomic scope" value="Bacteria"/>
</dbReference>
<evidence type="ECO:0000259" key="18">
    <source>
        <dbReference type="Pfam" id="PF00485"/>
    </source>
</evidence>
<evidence type="ECO:0000256" key="8">
    <source>
        <dbReference type="ARBA" id="ARBA00022679"/>
    </source>
</evidence>
<comment type="catalytic activity">
    <reaction evidence="14 17">
        <text>cytidine + ATP = CMP + ADP + H(+)</text>
        <dbReference type="Rhea" id="RHEA:24674"/>
        <dbReference type="ChEBI" id="CHEBI:15378"/>
        <dbReference type="ChEBI" id="CHEBI:17562"/>
        <dbReference type="ChEBI" id="CHEBI:30616"/>
        <dbReference type="ChEBI" id="CHEBI:60377"/>
        <dbReference type="ChEBI" id="CHEBI:456216"/>
        <dbReference type="EC" id="2.7.1.48"/>
    </reaction>
</comment>
<dbReference type="PRINTS" id="PR00988">
    <property type="entry name" value="URIDINKINASE"/>
</dbReference>
<accession>A0A081BFZ8</accession>
<dbReference type="GO" id="GO:0044206">
    <property type="term" value="P:UMP salvage"/>
    <property type="evidence" value="ECO:0007669"/>
    <property type="project" value="UniProtKB-UniRule"/>
</dbReference>
<evidence type="ECO:0000313" key="19">
    <source>
        <dbReference type="EMBL" id="GAK46966.1"/>
    </source>
</evidence>
<dbReference type="EMBL" id="BBJM01000001">
    <property type="protein sequence ID" value="GAK46966.1"/>
    <property type="molecule type" value="Genomic_DNA"/>
</dbReference>
<dbReference type="AlphaFoldDB" id="A0A081BFZ8"/>
<dbReference type="Gene3D" id="3.40.50.300">
    <property type="entry name" value="P-loop containing nucleotide triphosphate hydrolases"/>
    <property type="match status" value="1"/>
</dbReference>
<dbReference type="GO" id="GO:0004849">
    <property type="term" value="F:uridine kinase activity"/>
    <property type="evidence" value="ECO:0007669"/>
    <property type="project" value="UniProtKB-UniRule"/>
</dbReference>
<evidence type="ECO:0000256" key="4">
    <source>
        <dbReference type="ARBA" id="ARBA00005408"/>
    </source>
</evidence>
<dbReference type="InterPro" id="IPR000764">
    <property type="entry name" value="Uridine_kinase-like"/>
</dbReference>